<dbReference type="Pfam" id="PF09348">
    <property type="entry name" value="DUF1990"/>
    <property type="match status" value="1"/>
</dbReference>
<evidence type="ECO:0000313" key="2">
    <source>
        <dbReference type="EMBL" id="EHY87726.1"/>
    </source>
</evidence>
<feature type="domain" description="DUF1990" evidence="1">
    <location>
        <begin position="68"/>
        <end position="195"/>
    </location>
</feature>
<evidence type="ECO:0000259" key="1">
    <source>
        <dbReference type="Pfam" id="PF09348"/>
    </source>
</evidence>
<reference evidence="2 3" key="1">
    <citation type="journal article" date="2012" name="Stand. Genomic Sci.">
        <title>Genome sequence of the soil bacterium Saccharomonospora azurea type strain (NA-128(T)).</title>
        <authorList>
            <person name="Klenk H.P."/>
            <person name="Held B."/>
            <person name="Lucas S."/>
            <person name="Lapidus A."/>
            <person name="Copeland A."/>
            <person name="Hammon N."/>
            <person name="Pitluck S."/>
            <person name="Goodwin L.A."/>
            <person name="Han C."/>
            <person name="Tapia R."/>
            <person name="Brambilla E.M."/>
            <person name="Potter G."/>
            <person name="Land M."/>
            <person name="Ivanova N."/>
            <person name="Rohde M."/>
            <person name="Goker M."/>
            <person name="Detter J.C."/>
            <person name="Kyrpides N.C."/>
            <person name="Woyke T."/>
        </authorList>
    </citation>
    <scope>NUCLEOTIDE SEQUENCE [LARGE SCALE GENOMIC DNA]</scope>
    <source>
        <strain evidence="2 3">NA-128</strain>
    </source>
</reference>
<accession>H8GC49</accession>
<proteinExistence type="predicted"/>
<dbReference type="Proteomes" id="UP000004705">
    <property type="component" value="Chromosome"/>
</dbReference>
<organism evidence="2 3">
    <name type="scientific">Saccharomonospora azurea NA-128</name>
    <dbReference type="NCBI Taxonomy" id="882081"/>
    <lineage>
        <taxon>Bacteria</taxon>
        <taxon>Bacillati</taxon>
        <taxon>Actinomycetota</taxon>
        <taxon>Actinomycetes</taxon>
        <taxon>Pseudonocardiales</taxon>
        <taxon>Pseudonocardiaceae</taxon>
        <taxon>Saccharomonospora</taxon>
    </lineage>
</organism>
<dbReference type="HOGENOM" id="CLU_091706_0_0_11"/>
<sequence length="234" mass="26223">MERVRQGAAVVSRWLWGTTLVTWRYLWDTTPLHRYECRGDEHDGAPPVPEHVVDDRAQLAADGHGPFFHRRFQVRIADARLDAAQLVDRVICDFEHFVPREVVGIRADGVNGRGLDVGDELLVEMPGPWNGPVRVTHRDTTSLRFVTLRGHLEAGQVEFRADSEDGVLVFVIELWARPAGRLVHLLYSHLRLAKEVQLNMWVRFCLAAVATSGGRLLDGVHVDTRSLDPAGAGC</sequence>
<protein>
    <recommendedName>
        <fullName evidence="1">DUF1990 domain-containing protein</fullName>
    </recommendedName>
</protein>
<keyword evidence="3" id="KW-1185">Reference proteome</keyword>
<dbReference type="EMBL" id="CM001466">
    <property type="protein sequence ID" value="EHY87726.1"/>
    <property type="molecule type" value="Genomic_DNA"/>
</dbReference>
<gene>
    <name evidence="2" type="ORF">SacazDRAFT_00778</name>
</gene>
<evidence type="ECO:0000313" key="3">
    <source>
        <dbReference type="Proteomes" id="UP000004705"/>
    </source>
</evidence>
<dbReference type="OrthoDB" id="4193407at2"/>
<name>H8GC49_9PSEU</name>
<dbReference type="AlphaFoldDB" id="H8GC49"/>
<dbReference type="InterPro" id="IPR018960">
    <property type="entry name" value="DUF1990"/>
</dbReference>
<dbReference type="RefSeq" id="WP_005438826.1">
    <property type="nucleotide sequence ID" value="NZ_CM001466.1"/>
</dbReference>